<dbReference type="InterPro" id="IPR001854">
    <property type="entry name" value="Ribosomal_uL29"/>
</dbReference>
<dbReference type="GO" id="GO:0003735">
    <property type="term" value="F:structural constituent of ribosome"/>
    <property type="evidence" value="ECO:0007669"/>
    <property type="project" value="InterPro"/>
</dbReference>
<dbReference type="InterPro" id="IPR018254">
    <property type="entry name" value="Ribosomal_uL29_CS"/>
</dbReference>
<dbReference type="FunFam" id="1.10.287.310:FF:000001">
    <property type="entry name" value="50S ribosomal protein L29"/>
    <property type="match status" value="1"/>
</dbReference>
<dbReference type="SUPFAM" id="SSF46561">
    <property type="entry name" value="Ribosomal protein L29 (L29p)"/>
    <property type="match status" value="1"/>
</dbReference>
<sequence>MKKTSEIRGLSHEELQRMLQEARQELFHLKIQKRTGGVEKPSRFRELRRLVARIQTVLAEQRQGQRLSGARK</sequence>
<keyword evidence="7" id="KW-1185">Reference proteome</keyword>
<dbReference type="EMBL" id="CAJNOB010000023">
    <property type="protein sequence ID" value="CAF0698859.1"/>
    <property type="molecule type" value="Genomic_DNA"/>
</dbReference>
<evidence type="ECO:0000256" key="1">
    <source>
        <dbReference type="ARBA" id="ARBA00009254"/>
    </source>
</evidence>
<dbReference type="NCBIfam" id="TIGR00012">
    <property type="entry name" value="L29"/>
    <property type="match status" value="1"/>
</dbReference>
<dbReference type="InterPro" id="IPR036049">
    <property type="entry name" value="Ribosomal_uL29_sf"/>
</dbReference>
<dbReference type="PANTHER" id="PTHR10916:SF0">
    <property type="entry name" value="LARGE RIBOSOMAL SUBUNIT PROTEIN UL29C"/>
    <property type="match status" value="1"/>
</dbReference>
<dbReference type="CDD" id="cd00427">
    <property type="entry name" value="Ribosomal_L29_HIP"/>
    <property type="match status" value="1"/>
</dbReference>
<keyword evidence="3 5" id="KW-0687">Ribonucleoprotein</keyword>
<name>A0A8J2FQI2_9BACT</name>
<comment type="caution">
    <text evidence="6">The sequence shown here is derived from an EMBL/GenBank/DDBJ whole genome shotgun (WGS) entry which is preliminary data.</text>
</comment>
<keyword evidence="2 5" id="KW-0689">Ribosomal protein</keyword>
<dbReference type="PANTHER" id="PTHR10916">
    <property type="entry name" value="60S RIBOSOMAL PROTEIN L35/50S RIBOSOMAL PROTEIN L29"/>
    <property type="match status" value="1"/>
</dbReference>
<dbReference type="Pfam" id="PF00831">
    <property type="entry name" value="Ribosomal_L29"/>
    <property type="match status" value="1"/>
</dbReference>
<dbReference type="Proteomes" id="UP000663859">
    <property type="component" value="Unassembled WGS sequence"/>
</dbReference>
<proteinExistence type="inferred from homology"/>
<evidence type="ECO:0000256" key="4">
    <source>
        <dbReference type="ARBA" id="ARBA00035204"/>
    </source>
</evidence>
<evidence type="ECO:0000313" key="6">
    <source>
        <dbReference type="EMBL" id="CAF0698859.1"/>
    </source>
</evidence>
<reference evidence="6" key="1">
    <citation type="submission" date="2021-02" db="EMBL/GenBank/DDBJ databases">
        <authorList>
            <person name="Cremers G."/>
            <person name="Picone N."/>
        </authorList>
    </citation>
    <scope>NUCLEOTIDE SEQUENCE</scope>
    <source>
        <strain evidence="6">PQ17</strain>
    </source>
</reference>
<gene>
    <name evidence="5 6" type="primary">rpmC</name>
    <name evidence="6" type="ORF">MPNT_30042</name>
</gene>
<protein>
    <recommendedName>
        <fullName evidence="4 5">Large ribosomal subunit protein uL29</fullName>
    </recommendedName>
</protein>
<evidence type="ECO:0000313" key="7">
    <source>
        <dbReference type="Proteomes" id="UP000663859"/>
    </source>
</evidence>
<comment type="similarity">
    <text evidence="1 5">Belongs to the universal ribosomal protein uL29 family.</text>
</comment>
<dbReference type="InterPro" id="IPR050063">
    <property type="entry name" value="Ribosomal_protein_uL29"/>
</dbReference>
<dbReference type="Gene3D" id="1.10.287.310">
    <property type="match status" value="1"/>
</dbReference>
<dbReference type="RefSeq" id="WP_174582048.1">
    <property type="nucleotide sequence ID" value="NZ_CAJNOB010000023.1"/>
</dbReference>
<dbReference type="AlphaFoldDB" id="A0A8J2FQI2"/>
<dbReference type="GO" id="GO:0006412">
    <property type="term" value="P:translation"/>
    <property type="evidence" value="ECO:0007669"/>
    <property type="project" value="UniProtKB-UniRule"/>
</dbReference>
<evidence type="ECO:0000256" key="3">
    <source>
        <dbReference type="ARBA" id="ARBA00023274"/>
    </source>
</evidence>
<dbReference type="GO" id="GO:0022625">
    <property type="term" value="C:cytosolic large ribosomal subunit"/>
    <property type="evidence" value="ECO:0007669"/>
    <property type="project" value="TreeGrafter"/>
</dbReference>
<dbReference type="PROSITE" id="PS00579">
    <property type="entry name" value="RIBOSOMAL_L29"/>
    <property type="match status" value="1"/>
</dbReference>
<evidence type="ECO:0000256" key="5">
    <source>
        <dbReference type="HAMAP-Rule" id="MF_00374"/>
    </source>
</evidence>
<accession>A0A8J2FQI2</accession>
<evidence type="ECO:0000256" key="2">
    <source>
        <dbReference type="ARBA" id="ARBA00022980"/>
    </source>
</evidence>
<dbReference type="HAMAP" id="MF_00374">
    <property type="entry name" value="Ribosomal_uL29"/>
    <property type="match status" value="1"/>
</dbReference>
<organism evidence="6 7">
    <name type="scientific">Candidatus Methylacidithermus pantelleriae</name>
    <dbReference type="NCBI Taxonomy" id="2744239"/>
    <lineage>
        <taxon>Bacteria</taxon>
        <taxon>Pseudomonadati</taxon>
        <taxon>Verrucomicrobiota</taxon>
        <taxon>Methylacidiphilae</taxon>
        <taxon>Methylacidiphilales</taxon>
        <taxon>Methylacidiphilaceae</taxon>
        <taxon>Candidatus Methylacidithermus</taxon>
    </lineage>
</organism>